<dbReference type="PANTHER" id="PTHR33371">
    <property type="entry name" value="INTERMEMBRANE PHOSPHOLIPID TRANSPORT SYSTEM BINDING PROTEIN MLAD-RELATED"/>
    <property type="match status" value="1"/>
</dbReference>
<dbReference type="InterPro" id="IPR005693">
    <property type="entry name" value="Mce"/>
</dbReference>
<protein>
    <submittedName>
        <fullName evidence="4">MCE family protein</fullName>
    </submittedName>
</protein>
<keyword evidence="5" id="KW-1185">Reference proteome</keyword>
<dbReference type="RefSeq" id="WP_378483637.1">
    <property type="nucleotide sequence ID" value="NZ_JBHUFB010000003.1"/>
</dbReference>
<feature type="transmembrane region" description="Helical" evidence="1">
    <location>
        <begin position="12"/>
        <end position="33"/>
    </location>
</feature>
<evidence type="ECO:0000313" key="5">
    <source>
        <dbReference type="Proteomes" id="UP001597286"/>
    </source>
</evidence>
<dbReference type="EMBL" id="JBHUFB010000003">
    <property type="protein sequence ID" value="MFD1811081.1"/>
    <property type="molecule type" value="Genomic_DNA"/>
</dbReference>
<reference evidence="5" key="1">
    <citation type="journal article" date="2019" name="Int. J. Syst. Evol. Microbiol.">
        <title>The Global Catalogue of Microorganisms (GCM) 10K type strain sequencing project: providing services to taxonomists for standard genome sequencing and annotation.</title>
        <authorList>
            <consortium name="The Broad Institute Genomics Platform"/>
            <consortium name="The Broad Institute Genome Sequencing Center for Infectious Disease"/>
            <person name="Wu L."/>
            <person name="Ma J."/>
        </authorList>
    </citation>
    <scope>NUCLEOTIDE SEQUENCE [LARGE SCALE GENOMIC DNA]</scope>
    <source>
        <strain evidence="5">DT72</strain>
    </source>
</reference>
<evidence type="ECO:0000256" key="1">
    <source>
        <dbReference type="SAM" id="Phobius"/>
    </source>
</evidence>
<name>A0ABW4NZ28_9NOCA</name>
<evidence type="ECO:0000313" key="4">
    <source>
        <dbReference type="EMBL" id="MFD1811081.1"/>
    </source>
</evidence>
<keyword evidence="1" id="KW-1133">Transmembrane helix</keyword>
<evidence type="ECO:0000259" key="3">
    <source>
        <dbReference type="Pfam" id="PF11887"/>
    </source>
</evidence>
<organism evidence="4 5">
    <name type="scientific">Rhodococcus gannanensis</name>
    <dbReference type="NCBI Taxonomy" id="1960308"/>
    <lineage>
        <taxon>Bacteria</taxon>
        <taxon>Bacillati</taxon>
        <taxon>Actinomycetota</taxon>
        <taxon>Actinomycetes</taxon>
        <taxon>Mycobacteriales</taxon>
        <taxon>Nocardiaceae</taxon>
        <taxon>Rhodococcus</taxon>
    </lineage>
</organism>
<accession>A0ABW4NZ28</accession>
<dbReference type="PANTHER" id="PTHR33371:SF17">
    <property type="entry name" value="MCE-FAMILY PROTEIN MCE1B"/>
    <property type="match status" value="1"/>
</dbReference>
<feature type="domain" description="Mammalian cell entry C-terminal" evidence="3">
    <location>
        <begin position="120"/>
        <end position="313"/>
    </location>
</feature>
<dbReference type="InterPro" id="IPR052336">
    <property type="entry name" value="MlaD_Phospholipid_Transporter"/>
</dbReference>
<dbReference type="InterPro" id="IPR024516">
    <property type="entry name" value="Mce_C"/>
</dbReference>
<keyword evidence="1" id="KW-0472">Membrane</keyword>
<comment type="caution">
    <text evidence="4">The sequence shown here is derived from an EMBL/GenBank/DDBJ whole genome shotgun (WGS) entry which is preliminary data.</text>
</comment>
<dbReference type="NCBIfam" id="TIGR00996">
    <property type="entry name" value="Mtu_fam_mce"/>
    <property type="match status" value="1"/>
</dbReference>
<dbReference type="InterPro" id="IPR003399">
    <property type="entry name" value="Mce/MlaD"/>
</dbReference>
<keyword evidence="1" id="KW-0812">Transmembrane</keyword>
<dbReference type="Proteomes" id="UP001597286">
    <property type="component" value="Unassembled WGS sequence"/>
</dbReference>
<feature type="domain" description="Mce/MlaD" evidence="2">
    <location>
        <begin position="38"/>
        <end position="114"/>
    </location>
</feature>
<evidence type="ECO:0000259" key="2">
    <source>
        <dbReference type="Pfam" id="PF02470"/>
    </source>
</evidence>
<dbReference type="Pfam" id="PF11887">
    <property type="entry name" value="Mce4_CUP1"/>
    <property type="match status" value="1"/>
</dbReference>
<dbReference type="Pfam" id="PF02470">
    <property type="entry name" value="MlaD"/>
    <property type="match status" value="1"/>
</dbReference>
<gene>
    <name evidence="4" type="ORF">ACFSJG_02535</name>
</gene>
<sequence>MKPSRNGPVWKFAAFAAVMVVLTGFLLVVFGQYRTGSTTSYSAVFADSSGLRSGDIVRVAGIRVGTVEGVSLRDDHTVEVDFNADREIVLTTGTTAAVRYLNLVGDRYLELAEGPGSTVVLAGGAEIPVERTSPALDLDLLLGGFKPVIEGLNPQYVNALTSSLLQILQGQEGTVGSLLSQTSSFTSTLADNGAVIEQLIDNLRSVMATLSDSGSEFEATIERLDQLVTQLSQERDPIGAAVDALDRGTASVADLLTQARPPLAGTVDQLNRLAPSIDDDKARLDAALERAPENFRKLVRLGAYGNFIQYYICAISVRVNDASGEVVELPWIQQETGRCSD</sequence>
<proteinExistence type="predicted"/>